<evidence type="ECO:0000256" key="3">
    <source>
        <dbReference type="ARBA" id="ARBA00022491"/>
    </source>
</evidence>
<proteinExistence type="predicted"/>
<dbReference type="RefSeq" id="WP_092070078.1">
    <property type="nucleotide sequence ID" value="NZ_FNHB01000002.1"/>
</dbReference>
<dbReference type="Gene3D" id="3.40.50.300">
    <property type="entry name" value="P-loop containing nucleotide triphosphate hydrolases"/>
    <property type="match status" value="1"/>
</dbReference>
<sequence length="516" mass="57338">MRLHMPCDDRLGLVRDLAGVLVERGVSIIAIEMDNGAVYLECQSVSEADAQELILAFRRVRGIHRVALVPAMPYKERAEQLQAVLASVRDGILAVNAAGVLKQCNTAAARILQLSAEAIDQALPQALADSLLINRTLREGRSFGDCEVFIESIGSYCVVSTRPLYNEQAEAAGVVAMVRDIRDVRALVQKVTAGRPVSFADISFASPAMEKVLKQARRYASSDSTVLIRGETGTGKELFARALHSGSPRSKAIFVPVNCAAIPDTLLESELFGYEEGAFTGAAKGGKPGLFELANGGTLFLDEIGEISVHLQAKLLRALQDKRVRRLGSSRELPVNVRIVAATNRELEDMVRLRLFREDLYYRLNVIPLYLPPLRERTEDIPLLAEQFLRRFADRLNTPARSFSREAMVKLQQYAWPGNVRELENVIERAVNLVDGPEMTAEHIYLGRPKPAAVRPQVRFETYQTLQERLAEVEQDILQETMERFPSARRAGAVLGISHTSVLKKLRKYGLWPDKP</sequence>
<keyword evidence="4" id="KW-0547">Nucleotide-binding</keyword>
<dbReference type="PROSITE" id="PS00675">
    <property type="entry name" value="SIGMA54_INTERACT_1"/>
    <property type="match status" value="1"/>
</dbReference>
<dbReference type="PANTHER" id="PTHR32071:SF3">
    <property type="entry name" value="HTH-TYPE TRANSCRIPTIONAL REGULATORY PROTEIN TYRR"/>
    <property type="match status" value="1"/>
</dbReference>
<keyword evidence="3" id="KW-0678">Repressor</keyword>
<dbReference type="InterPro" id="IPR030828">
    <property type="entry name" value="HTH_TyrR"/>
</dbReference>
<dbReference type="CDD" id="cd00130">
    <property type="entry name" value="PAS"/>
    <property type="match status" value="1"/>
</dbReference>
<feature type="domain" description="ACT" evidence="13">
    <location>
        <begin position="2"/>
        <end position="71"/>
    </location>
</feature>
<evidence type="ECO:0000256" key="7">
    <source>
        <dbReference type="ARBA" id="ARBA00023015"/>
    </source>
</evidence>
<keyword evidence="6" id="KW-0067">ATP-binding</keyword>
<keyword evidence="2" id="KW-0963">Cytoplasm</keyword>
<dbReference type="InterPro" id="IPR000014">
    <property type="entry name" value="PAS"/>
</dbReference>
<dbReference type="SUPFAM" id="SSF52540">
    <property type="entry name" value="P-loop containing nucleoside triphosphate hydrolases"/>
    <property type="match status" value="1"/>
</dbReference>
<evidence type="ECO:0000256" key="8">
    <source>
        <dbReference type="ARBA" id="ARBA00023125"/>
    </source>
</evidence>
<name>A0A1G9Q6L4_9FIRM</name>
<keyword evidence="9" id="KW-0010">Activator</keyword>
<dbReference type="PANTHER" id="PTHR32071">
    <property type="entry name" value="TRANSCRIPTIONAL REGULATORY PROTEIN"/>
    <property type="match status" value="1"/>
</dbReference>
<keyword evidence="7" id="KW-0805">Transcription regulation</keyword>
<dbReference type="Gene3D" id="1.10.10.60">
    <property type="entry name" value="Homeodomain-like"/>
    <property type="match status" value="1"/>
</dbReference>
<dbReference type="GO" id="GO:0003677">
    <property type="term" value="F:DNA binding"/>
    <property type="evidence" value="ECO:0007669"/>
    <property type="project" value="UniProtKB-KW"/>
</dbReference>
<dbReference type="Pfam" id="PF18024">
    <property type="entry name" value="HTH_50"/>
    <property type="match status" value="1"/>
</dbReference>
<dbReference type="InterPro" id="IPR045865">
    <property type="entry name" value="ACT-like_dom_sf"/>
</dbReference>
<dbReference type="PROSITE" id="PS51671">
    <property type="entry name" value="ACT"/>
    <property type="match status" value="1"/>
</dbReference>
<dbReference type="GO" id="GO:0005524">
    <property type="term" value="F:ATP binding"/>
    <property type="evidence" value="ECO:0007669"/>
    <property type="project" value="UniProtKB-KW"/>
</dbReference>
<dbReference type="NCBIfam" id="TIGR04381">
    <property type="entry name" value="HTH_TypR"/>
    <property type="match status" value="1"/>
</dbReference>
<dbReference type="CDD" id="cd00009">
    <property type="entry name" value="AAA"/>
    <property type="match status" value="1"/>
</dbReference>
<evidence type="ECO:0000256" key="10">
    <source>
        <dbReference type="ARBA" id="ARBA00023163"/>
    </source>
</evidence>
<dbReference type="InterPro" id="IPR013767">
    <property type="entry name" value="PAS_fold"/>
</dbReference>
<dbReference type="Gene3D" id="3.30.70.260">
    <property type="match status" value="1"/>
</dbReference>
<dbReference type="Pfam" id="PF00158">
    <property type="entry name" value="Sigma54_activat"/>
    <property type="match status" value="1"/>
</dbReference>
<evidence type="ECO:0000259" key="13">
    <source>
        <dbReference type="PROSITE" id="PS51671"/>
    </source>
</evidence>
<dbReference type="InterPro" id="IPR002078">
    <property type="entry name" value="Sigma_54_int"/>
</dbReference>
<dbReference type="PROSITE" id="PS00676">
    <property type="entry name" value="SIGMA54_INTERACT_2"/>
    <property type="match status" value="1"/>
</dbReference>
<dbReference type="Gene3D" id="3.30.450.20">
    <property type="entry name" value="PAS domain"/>
    <property type="match status" value="1"/>
</dbReference>
<dbReference type="EMBL" id="FNHB01000002">
    <property type="protein sequence ID" value="SDM05985.1"/>
    <property type="molecule type" value="Genomic_DNA"/>
</dbReference>
<keyword evidence="5" id="KW-0058">Aromatic hydrocarbons catabolism</keyword>
<feature type="domain" description="Sigma-54 factor interaction" evidence="12">
    <location>
        <begin position="202"/>
        <end position="432"/>
    </location>
</feature>
<reference evidence="14 15" key="1">
    <citation type="submission" date="2016-10" db="EMBL/GenBank/DDBJ databases">
        <authorList>
            <person name="de Groot N.N."/>
        </authorList>
    </citation>
    <scope>NUCLEOTIDE SEQUENCE [LARGE SCALE GENOMIC DNA]</scope>
    <source>
        <strain evidence="14 15">DSM 1736</strain>
    </source>
</reference>
<dbReference type="InterPro" id="IPR058031">
    <property type="entry name" value="AAA_lid_NorR"/>
</dbReference>
<dbReference type="InterPro" id="IPR027417">
    <property type="entry name" value="P-loop_NTPase"/>
</dbReference>
<dbReference type="FunFam" id="1.10.8.60:FF:000014">
    <property type="entry name" value="DNA-binding transcriptional regulator NtrC"/>
    <property type="match status" value="1"/>
</dbReference>
<dbReference type="InterPro" id="IPR025943">
    <property type="entry name" value="Sigma_54_int_dom_ATP-bd_2"/>
</dbReference>
<dbReference type="Gene3D" id="1.10.8.60">
    <property type="match status" value="1"/>
</dbReference>
<dbReference type="PROSITE" id="PS50045">
    <property type="entry name" value="SIGMA54_INTERACT_4"/>
    <property type="match status" value="1"/>
</dbReference>
<organism evidence="14 15">
    <name type="scientific">Dendrosporobacter quercicolus</name>
    <dbReference type="NCBI Taxonomy" id="146817"/>
    <lineage>
        <taxon>Bacteria</taxon>
        <taxon>Bacillati</taxon>
        <taxon>Bacillota</taxon>
        <taxon>Negativicutes</taxon>
        <taxon>Selenomonadales</taxon>
        <taxon>Sporomusaceae</taxon>
        <taxon>Dendrosporobacter</taxon>
    </lineage>
</organism>
<dbReference type="Pfam" id="PF00989">
    <property type="entry name" value="PAS"/>
    <property type="match status" value="1"/>
</dbReference>
<dbReference type="InterPro" id="IPR002912">
    <property type="entry name" value="ACT_dom"/>
</dbReference>
<dbReference type="InterPro" id="IPR009057">
    <property type="entry name" value="Homeodomain-like_sf"/>
</dbReference>
<dbReference type="SUPFAM" id="SSF46689">
    <property type="entry name" value="Homeodomain-like"/>
    <property type="match status" value="1"/>
</dbReference>
<accession>A0A1G9Q6L4</accession>
<evidence type="ECO:0000259" key="12">
    <source>
        <dbReference type="PROSITE" id="PS50045"/>
    </source>
</evidence>
<comment type="subcellular location">
    <subcellularLocation>
        <location evidence="1">Cytoplasm</location>
    </subcellularLocation>
</comment>
<dbReference type="InterPro" id="IPR025944">
    <property type="entry name" value="Sigma_54_int_dom_CS"/>
</dbReference>
<evidence type="ECO:0000256" key="11">
    <source>
        <dbReference type="ARBA" id="ARBA00029500"/>
    </source>
</evidence>
<dbReference type="Pfam" id="PF25601">
    <property type="entry name" value="AAA_lid_14"/>
    <property type="match status" value="1"/>
</dbReference>
<evidence type="ECO:0000256" key="6">
    <source>
        <dbReference type="ARBA" id="ARBA00022840"/>
    </source>
</evidence>
<keyword evidence="8" id="KW-0238">DNA-binding</keyword>
<evidence type="ECO:0000256" key="9">
    <source>
        <dbReference type="ARBA" id="ARBA00023159"/>
    </source>
</evidence>
<dbReference type="InterPro" id="IPR003593">
    <property type="entry name" value="AAA+_ATPase"/>
</dbReference>
<evidence type="ECO:0000313" key="15">
    <source>
        <dbReference type="Proteomes" id="UP000214880"/>
    </source>
</evidence>
<dbReference type="GO" id="GO:0006355">
    <property type="term" value="P:regulation of DNA-templated transcription"/>
    <property type="evidence" value="ECO:0007669"/>
    <property type="project" value="InterPro"/>
</dbReference>
<dbReference type="InterPro" id="IPR035965">
    <property type="entry name" value="PAS-like_dom_sf"/>
</dbReference>
<dbReference type="OrthoDB" id="9803970at2"/>
<gene>
    <name evidence="14" type="ORF">SAMN04488502_10243</name>
</gene>
<dbReference type="SUPFAM" id="SSF55021">
    <property type="entry name" value="ACT-like"/>
    <property type="match status" value="1"/>
</dbReference>
<dbReference type="InterPro" id="IPR025662">
    <property type="entry name" value="Sigma_54_int_dom_ATP-bd_1"/>
</dbReference>
<dbReference type="STRING" id="146817.SAMN04488502_10243"/>
<dbReference type="GO" id="GO:0005737">
    <property type="term" value="C:cytoplasm"/>
    <property type="evidence" value="ECO:0007669"/>
    <property type="project" value="UniProtKB-SubCell"/>
</dbReference>
<dbReference type="PROSITE" id="PS00688">
    <property type="entry name" value="SIGMA54_INTERACT_3"/>
    <property type="match status" value="1"/>
</dbReference>
<keyword evidence="15" id="KW-1185">Reference proteome</keyword>
<evidence type="ECO:0000256" key="5">
    <source>
        <dbReference type="ARBA" id="ARBA00022797"/>
    </source>
</evidence>
<dbReference type="SMART" id="SM00382">
    <property type="entry name" value="AAA"/>
    <property type="match status" value="1"/>
</dbReference>
<evidence type="ECO:0000256" key="1">
    <source>
        <dbReference type="ARBA" id="ARBA00004496"/>
    </source>
</evidence>
<dbReference type="AlphaFoldDB" id="A0A1G9Q6L4"/>
<dbReference type="FunFam" id="3.40.50.300:FF:000006">
    <property type="entry name" value="DNA-binding transcriptional regulator NtrC"/>
    <property type="match status" value="1"/>
</dbReference>
<dbReference type="SUPFAM" id="SSF55785">
    <property type="entry name" value="PYP-like sensor domain (PAS domain)"/>
    <property type="match status" value="1"/>
</dbReference>
<protein>
    <recommendedName>
        <fullName evidence="11">HTH-type transcriptional regulatory protein TyrR</fullName>
    </recommendedName>
</protein>
<evidence type="ECO:0000256" key="2">
    <source>
        <dbReference type="ARBA" id="ARBA00022490"/>
    </source>
</evidence>
<dbReference type="Proteomes" id="UP000214880">
    <property type="component" value="Unassembled WGS sequence"/>
</dbReference>
<keyword evidence="10" id="KW-0804">Transcription</keyword>
<evidence type="ECO:0000256" key="4">
    <source>
        <dbReference type="ARBA" id="ARBA00022741"/>
    </source>
</evidence>
<evidence type="ECO:0000313" key="14">
    <source>
        <dbReference type="EMBL" id="SDM05985.1"/>
    </source>
</evidence>